<dbReference type="AlphaFoldDB" id="A0AA85J365"/>
<dbReference type="WBParaSite" id="TREG1_129590.1">
    <property type="protein sequence ID" value="TREG1_129590.1"/>
    <property type="gene ID" value="TREG1_129590"/>
</dbReference>
<protein>
    <submittedName>
        <fullName evidence="2">Uncharacterized protein</fullName>
    </submittedName>
</protein>
<keyword evidence="1" id="KW-1185">Reference proteome</keyword>
<evidence type="ECO:0000313" key="1">
    <source>
        <dbReference type="Proteomes" id="UP000050795"/>
    </source>
</evidence>
<reference evidence="1" key="1">
    <citation type="submission" date="2022-06" db="EMBL/GenBank/DDBJ databases">
        <authorList>
            <person name="Berger JAMES D."/>
            <person name="Berger JAMES D."/>
        </authorList>
    </citation>
    <scope>NUCLEOTIDE SEQUENCE [LARGE SCALE GENOMIC DNA]</scope>
</reference>
<proteinExistence type="predicted"/>
<accession>A0AA85J365</accession>
<name>A0AA85J365_TRIRE</name>
<organism evidence="1 2">
    <name type="scientific">Trichobilharzia regenti</name>
    <name type="common">Nasal bird schistosome</name>
    <dbReference type="NCBI Taxonomy" id="157069"/>
    <lineage>
        <taxon>Eukaryota</taxon>
        <taxon>Metazoa</taxon>
        <taxon>Spiralia</taxon>
        <taxon>Lophotrochozoa</taxon>
        <taxon>Platyhelminthes</taxon>
        <taxon>Trematoda</taxon>
        <taxon>Digenea</taxon>
        <taxon>Strigeidida</taxon>
        <taxon>Schistosomatoidea</taxon>
        <taxon>Schistosomatidae</taxon>
        <taxon>Trichobilharzia</taxon>
    </lineage>
</organism>
<evidence type="ECO:0000313" key="2">
    <source>
        <dbReference type="WBParaSite" id="TREG1_129590.1"/>
    </source>
</evidence>
<dbReference type="Proteomes" id="UP000050795">
    <property type="component" value="Unassembled WGS sequence"/>
</dbReference>
<reference evidence="2" key="2">
    <citation type="submission" date="2023-11" db="UniProtKB">
        <authorList>
            <consortium name="WormBaseParasite"/>
        </authorList>
    </citation>
    <scope>IDENTIFICATION</scope>
</reference>
<sequence length="125" mass="14493">MFPNLFDGVRQQNTPIILMITMRLWHYNGVELLHFQRISSSGIDEIQIYQEHSTSLSVFIYYIYNVLHKLLILLLTTTRIPNNSNGHFQFSPTSTRENDVTINFNLINTMHCTAVRNGQLCTCSI</sequence>